<evidence type="ECO:0000256" key="10">
    <source>
        <dbReference type="SAM" id="MobiDB-lite"/>
    </source>
</evidence>
<dbReference type="EMBL" id="PFQM01000092">
    <property type="protein sequence ID" value="PJC79882.1"/>
    <property type="molecule type" value="Genomic_DNA"/>
</dbReference>
<evidence type="ECO:0000313" key="11">
    <source>
        <dbReference type="EMBL" id="PJC79882.1"/>
    </source>
</evidence>
<dbReference type="Gene3D" id="3.40.50.620">
    <property type="entry name" value="HUPs"/>
    <property type="match status" value="2"/>
</dbReference>
<dbReference type="EC" id="6.1.1.1" evidence="1"/>
<dbReference type="PIRSF" id="PIRSF006588">
    <property type="entry name" value="TyrRS_arch_euk"/>
    <property type="match status" value="1"/>
</dbReference>
<dbReference type="Pfam" id="PF00579">
    <property type="entry name" value="tRNA-synt_1b"/>
    <property type="match status" value="1"/>
</dbReference>
<keyword evidence="3 9" id="KW-0547">Nucleotide-binding</keyword>
<evidence type="ECO:0000256" key="1">
    <source>
        <dbReference type="ARBA" id="ARBA00013160"/>
    </source>
</evidence>
<protein>
    <recommendedName>
        <fullName evidence="1">tyrosine--tRNA ligase</fullName>
        <ecNumber evidence="1">6.1.1.1</ecNumber>
    </recommendedName>
    <alternativeName>
        <fullName evidence="7">Tyrosyl-tRNA synthetase</fullName>
    </alternativeName>
</protein>
<dbReference type="PANTHER" id="PTHR46264:SF4">
    <property type="entry name" value="TYROSINE--TRNA LIGASE, CYTOPLASMIC"/>
    <property type="match status" value="1"/>
</dbReference>
<evidence type="ECO:0000256" key="7">
    <source>
        <dbReference type="ARBA" id="ARBA00033323"/>
    </source>
</evidence>
<dbReference type="GO" id="GO:0005737">
    <property type="term" value="C:cytoplasm"/>
    <property type="evidence" value="ECO:0007669"/>
    <property type="project" value="TreeGrafter"/>
</dbReference>
<dbReference type="GO" id="GO:0004831">
    <property type="term" value="F:tyrosine-tRNA ligase activity"/>
    <property type="evidence" value="ECO:0007669"/>
    <property type="project" value="UniProtKB-EC"/>
</dbReference>
<proteinExistence type="inferred from homology"/>
<sequence>MVSRKLVYNSHMTTKEKMKLITRNCQEVLVSEDLKSLIESGKTINHYIGFEISGMVHLGTGLMSMGKIADFVKAGVKCKIFLADFHTFLNNKLGGKWEDIRWASEHYFKEALIASLKCYGLTGDEVEFVSGKDLYDNHPEHWQNFMEIGKQITLSRNLRSISIMGKKQGTDVNMATLFYPPLQVADMVTMDINLAHAGMDQRKAHVIARDAIKKIPGNHQNPVAVHQNLIAGLTAPARQLPSSASLQEREESLKMSKSKPGSAIFVHDTPDEIRDKIKKAYGPPKETEFNPLLNWVKTLVFWGEETGELKIERPEKFGGNVTYTKYADVVADYAIEKLYPTDLKNALTDWLIEKLAPARVHFEIPENKAALVKMRGLLGIV</sequence>
<evidence type="ECO:0000256" key="3">
    <source>
        <dbReference type="ARBA" id="ARBA00022741"/>
    </source>
</evidence>
<dbReference type="GO" id="GO:0005524">
    <property type="term" value="F:ATP binding"/>
    <property type="evidence" value="ECO:0007669"/>
    <property type="project" value="UniProtKB-KW"/>
</dbReference>
<evidence type="ECO:0000256" key="8">
    <source>
        <dbReference type="ARBA" id="ARBA00048248"/>
    </source>
</evidence>
<keyword evidence="6 9" id="KW-0030">Aminoacyl-tRNA synthetase</keyword>
<keyword evidence="2 9" id="KW-0436">Ligase</keyword>
<evidence type="ECO:0000313" key="12">
    <source>
        <dbReference type="Proteomes" id="UP000228960"/>
    </source>
</evidence>
<evidence type="ECO:0000256" key="2">
    <source>
        <dbReference type="ARBA" id="ARBA00022598"/>
    </source>
</evidence>
<feature type="region of interest" description="Disordered" evidence="10">
    <location>
        <begin position="240"/>
        <end position="265"/>
    </location>
</feature>
<accession>A0A2M8GJ68</accession>
<dbReference type="InterPro" id="IPR002305">
    <property type="entry name" value="aa-tRNA-synth_Ic"/>
</dbReference>
<dbReference type="NCBIfam" id="NF006330">
    <property type="entry name" value="PRK08560.1"/>
    <property type="match status" value="1"/>
</dbReference>
<keyword evidence="4 9" id="KW-0067">ATP-binding</keyword>
<dbReference type="InterPro" id="IPR023617">
    <property type="entry name" value="Tyr-tRNA-ligase_arc/euk-type"/>
</dbReference>
<name>A0A2M8GJ68_9BACT</name>
<dbReference type="SUPFAM" id="SSF52374">
    <property type="entry name" value="Nucleotidylyl transferase"/>
    <property type="match status" value="1"/>
</dbReference>
<dbReference type="AlphaFoldDB" id="A0A2M8GJ68"/>
<organism evidence="11 12">
    <name type="scientific">Candidatus Shapirobacteria bacterium CG_4_8_14_3_um_filter_35_11</name>
    <dbReference type="NCBI Taxonomy" id="1974874"/>
    <lineage>
        <taxon>Bacteria</taxon>
        <taxon>Candidatus Shapironibacteriota</taxon>
    </lineage>
</organism>
<dbReference type="GO" id="GO:0006437">
    <property type="term" value="P:tyrosyl-tRNA aminoacylation"/>
    <property type="evidence" value="ECO:0007669"/>
    <property type="project" value="TreeGrafter"/>
</dbReference>
<comment type="catalytic activity">
    <reaction evidence="8">
        <text>tRNA(Tyr) + L-tyrosine + ATP = L-tyrosyl-tRNA(Tyr) + AMP + diphosphate + H(+)</text>
        <dbReference type="Rhea" id="RHEA:10220"/>
        <dbReference type="Rhea" id="RHEA-COMP:9706"/>
        <dbReference type="Rhea" id="RHEA-COMP:9707"/>
        <dbReference type="ChEBI" id="CHEBI:15378"/>
        <dbReference type="ChEBI" id="CHEBI:30616"/>
        <dbReference type="ChEBI" id="CHEBI:33019"/>
        <dbReference type="ChEBI" id="CHEBI:58315"/>
        <dbReference type="ChEBI" id="CHEBI:78442"/>
        <dbReference type="ChEBI" id="CHEBI:78536"/>
        <dbReference type="ChEBI" id="CHEBI:456215"/>
        <dbReference type="EC" id="6.1.1.1"/>
    </reaction>
</comment>
<dbReference type="PANTHER" id="PTHR46264">
    <property type="entry name" value="TYROSINE-TRNA LIGASE"/>
    <property type="match status" value="1"/>
</dbReference>
<evidence type="ECO:0000256" key="9">
    <source>
        <dbReference type="RuleBase" id="RU363036"/>
    </source>
</evidence>
<dbReference type="InterPro" id="IPR014729">
    <property type="entry name" value="Rossmann-like_a/b/a_fold"/>
</dbReference>
<dbReference type="InterPro" id="IPR050489">
    <property type="entry name" value="Tyr-tRNA_synthase"/>
</dbReference>
<gene>
    <name evidence="11" type="ORF">CO009_03165</name>
</gene>
<comment type="similarity">
    <text evidence="9">Belongs to the class-I aminoacyl-tRNA synthetase family.</text>
</comment>
<evidence type="ECO:0000256" key="6">
    <source>
        <dbReference type="ARBA" id="ARBA00023146"/>
    </source>
</evidence>
<reference evidence="12" key="1">
    <citation type="submission" date="2017-09" db="EMBL/GenBank/DDBJ databases">
        <title>Depth-based differentiation of microbial function through sediment-hosted aquifers and enrichment of novel symbionts in the deep terrestrial subsurface.</title>
        <authorList>
            <person name="Probst A.J."/>
            <person name="Ladd B."/>
            <person name="Jarett J.K."/>
            <person name="Geller-Mcgrath D.E."/>
            <person name="Sieber C.M.K."/>
            <person name="Emerson J.B."/>
            <person name="Anantharaman K."/>
            <person name="Thomas B.C."/>
            <person name="Malmstrom R."/>
            <person name="Stieglmeier M."/>
            <person name="Klingl A."/>
            <person name="Woyke T."/>
            <person name="Ryan C.M."/>
            <person name="Banfield J.F."/>
        </authorList>
    </citation>
    <scope>NUCLEOTIDE SEQUENCE [LARGE SCALE GENOMIC DNA]</scope>
</reference>
<keyword evidence="5 9" id="KW-0648">Protein biosynthesis</keyword>
<evidence type="ECO:0000256" key="4">
    <source>
        <dbReference type="ARBA" id="ARBA00022840"/>
    </source>
</evidence>
<dbReference type="Proteomes" id="UP000228960">
    <property type="component" value="Unassembled WGS sequence"/>
</dbReference>
<evidence type="ECO:0000256" key="5">
    <source>
        <dbReference type="ARBA" id="ARBA00022917"/>
    </source>
</evidence>
<comment type="caution">
    <text evidence="11">The sequence shown here is derived from an EMBL/GenBank/DDBJ whole genome shotgun (WGS) entry which is preliminary data.</text>
</comment>